<dbReference type="EMBL" id="BSUZ01000002">
    <property type="protein sequence ID" value="GMA89408.1"/>
    <property type="molecule type" value="Genomic_DNA"/>
</dbReference>
<evidence type="ECO:0000313" key="3">
    <source>
        <dbReference type="Proteomes" id="UP001157017"/>
    </source>
</evidence>
<reference evidence="3" key="1">
    <citation type="journal article" date="2019" name="Int. J. Syst. Evol. Microbiol.">
        <title>The Global Catalogue of Microorganisms (GCM) 10K type strain sequencing project: providing services to taxonomists for standard genome sequencing and annotation.</title>
        <authorList>
            <consortium name="The Broad Institute Genomics Platform"/>
            <consortium name="The Broad Institute Genome Sequencing Center for Infectious Disease"/>
            <person name="Wu L."/>
            <person name="Ma J."/>
        </authorList>
    </citation>
    <scope>NUCLEOTIDE SEQUENCE [LARGE SCALE GENOMIC DNA]</scope>
    <source>
        <strain evidence="3">NBRC 108730</strain>
    </source>
</reference>
<organism evidence="2 3">
    <name type="scientific">Angustibacter aerolatus</name>
    <dbReference type="NCBI Taxonomy" id="1162965"/>
    <lineage>
        <taxon>Bacteria</taxon>
        <taxon>Bacillati</taxon>
        <taxon>Actinomycetota</taxon>
        <taxon>Actinomycetes</taxon>
        <taxon>Kineosporiales</taxon>
        <taxon>Kineosporiaceae</taxon>
    </lineage>
</organism>
<proteinExistence type="predicted"/>
<feature type="compositionally biased region" description="Low complexity" evidence="1">
    <location>
        <begin position="54"/>
        <end position="71"/>
    </location>
</feature>
<accession>A0ABQ6JMY9</accession>
<evidence type="ECO:0000256" key="1">
    <source>
        <dbReference type="SAM" id="MobiDB-lite"/>
    </source>
</evidence>
<sequence>MHDHRGEPDGAAAPAPPKAWTKRAGRPQAEDDRPAPTDPPVGQSVPDVERRSVRTPSPSAARRARAWSIRN</sequence>
<name>A0ABQ6JMY9_9ACTN</name>
<keyword evidence="3" id="KW-1185">Reference proteome</keyword>
<evidence type="ECO:0000313" key="2">
    <source>
        <dbReference type="EMBL" id="GMA89408.1"/>
    </source>
</evidence>
<dbReference type="Proteomes" id="UP001157017">
    <property type="component" value="Unassembled WGS sequence"/>
</dbReference>
<feature type="region of interest" description="Disordered" evidence="1">
    <location>
        <begin position="1"/>
        <end position="71"/>
    </location>
</feature>
<gene>
    <name evidence="2" type="ORF">GCM10025868_46580</name>
</gene>
<protein>
    <submittedName>
        <fullName evidence="2">Uncharacterized protein</fullName>
    </submittedName>
</protein>
<comment type="caution">
    <text evidence="2">The sequence shown here is derived from an EMBL/GenBank/DDBJ whole genome shotgun (WGS) entry which is preliminary data.</text>
</comment>